<sequence length="466" mass="50593">MHKHITEQTAIFFSVAKWMVLSSIIGVIIGSVVTLFLNILEWAESSRSLLPFAYYLTLPFSLVLTVWLVKTFAPTAEGHGTEKVIEAVHKHDGKINITVIPIKLFATVLTIFSGGSVGKEGPGAQIGAGVASAISTFFKFKKSDRKKLVICGISAGFATVFGTPVAGAIFGVEVLIIGVIMYDVLLPSFIAGFAAFTTAQFLGVQYTYYNLHFFQDVSLNMKLIGTVVLAGLFFGFVSDLVITIVTRVEKEIKKIDKSVYLKSFIGGVVIVVLTLIVGTQYIGLGLDTIATALSPNVANGETIHWYTFLLKTLFTAITLGSGGSGGIITPIFYIGATSGHTFGAIFSPEHITLFAALGFVSVLSATTNTPIASTIMAIELFGIDIAHYAALSAVIAFLISGHRSIFSTQILAMKKSEMLSVKVGKEIEDIEIELGEHELSKIERLKKRLQQKREHLNEQKRKRRRD</sequence>
<feature type="transmembrane region" description="Helical" evidence="6">
    <location>
        <begin position="184"/>
        <end position="203"/>
    </location>
</feature>
<evidence type="ECO:0000313" key="7">
    <source>
        <dbReference type="EMBL" id="SFV52299.1"/>
    </source>
</evidence>
<gene>
    <name evidence="7" type="ORF">MNB_SM-7-1238</name>
</gene>
<evidence type="ECO:0000256" key="5">
    <source>
        <dbReference type="SAM" id="Coils"/>
    </source>
</evidence>
<keyword evidence="2 6" id="KW-0812">Transmembrane</keyword>
<dbReference type="PANTHER" id="PTHR43427">
    <property type="entry name" value="CHLORIDE CHANNEL PROTEIN CLC-E"/>
    <property type="match status" value="1"/>
</dbReference>
<accession>A0A1W1BFN5</accession>
<dbReference type="InterPro" id="IPR050368">
    <property type="entry name" value="ClC-type_chloride_channel"/>
</dbReference>
<feature type="transmembrane region" description="Helical" evidence="6">
    <location>
        <begin position="223"/>
        <end position="247"/>
    </location>
</feature>
<dbReference type="GO" id="GO:0015108">
    <property type="term" value="F:chloride transmembrane transporter activity"/>
    <property type="evidence" value="ECO:0007669"/>
    <property type="project" value="InterPro"/>
</dbReference>
<feature type="transmembrane region" description="Helical" evidence="6">
    <location>
        <begin position="52"/>
        <end position="69"/>
    </location>
</feature>
<comment type="subcellular location">
    <subcellularLocation>
        <location evidence="1">Membrane</location>
        <topology evidence="1">Multi-pass membrane protein</topology>
    </subcellularLocation>
</comment>
<feature type="coiled-coil region" evidence="5">
    <location>
        <begin position="432"/>
        <end position="466"/>
    </location>
</feature>
<protein>
    <submittedName>
        <fullName evidence="7">Chloride channel protein</fullName>
    </submittedName>
</protein>
<evidence type="ECO:0000256" key="1">
    <source>
        <dbReference type="ARBA" id="ARBA00004141"/>
    </source>
</evidence>
<keyword evidence="3 6" id="KW-1133">Transmembrane helix</keyword>
<dbReference type="AlphaFoldDB" id="A0A1W1BFN5"/>
<feature type="transmembrane region" description="Helical" evidence="6">
    <location>
        <begin position="345"/>
        <end position="365"/>
    </location>
</feature>
<dbReference type="SUPFAM" id="SSF81340">
    <property type="entry name" value="Clc chloride channel"/>
    <property type="match status" value="1"/>
</dbReference>
<feature type="transmembrane region" description="Helical" evidence="6">
    <location>
        <begin position="303"/>
        <end position="333"/>
    </location>
</feature>
<evidence type="ECO:0000256" key="2">
    <source>
        <dbReference type="ARBA" id="ARBA00022692"/>
    </source>
</evidence>
<dbReference type="EMBL" id="FPHB01000020">
    <property type="protein sequence ID" value="SFV52299.1"/>
    <property type="molecule type" value="Genomic_DNA"/>
</dbReference>
<dbReference type="Pfam" id="PF00654">
    <property type="entry name" value="Voltage_CLC"/>
    <property type="match status" value="1"/>
</dbReference>
<organism evidence="7">
    <name type="scientific">hydrothermal vent metagenome</name>
    <dbReference type="NCBI Taxonomy" id="652676"/>
    <lineage>
        <taxon>unclassified sequences</taxon>
        <taxon>metagenomes</taxon>
        <taxon>ecological metagenomes</taxon>
    </lineage>
</organism>
<name>A0A1W1BFN5_9ZZZZ</name>
<dbReference type="GO" id="GO:0016020">
    <property type="term" value="C:membrane"/>
    <property type="evidence" value="ECO:0007669"/>
    <property type="project" value="UniProtKB-SubCell"/>
</dbReference>
<feature type="transmembrane region" description="Helical" evidence="6">
    <location>
        <begin position="147"/>
        <end position="172"/>
    </location>
</feature>
<evidence type="ECO:0000256" key="6">
    <source>
        <dbReference type="SAM" id="Phobius"/>
    </source>
</evidence>
<feature type="transmembrane region" description="Helical" evidence="6">
    <location>
        <begin position="20"/>
        <end position="40"/>
    </location>
</feature>
<feature type="transmembrane region" description="Helical" evidence="6">
    <location>
        <begin position="259"/>
        <end position="283"/>
    </location>
</feature>
<dbReference type="PANTHER" id="PTHR43427:SF12">
    <property type="entry name" value="CHLORIDE TRANSPORTER"/>
    <property type="match status" value="1"/>
</dbReference>
<evidence type="ECO:0000256" key="3">
    <source>
        <dbReference type="ARBA" id="ARBA00022989"/>
    </source>
</evidence>
<evidence type="ECO:0000256" key="4">
    <source>
        <dbReference type="ARBA" id="ARBA00023136"/>
    </source>
</evidence>
<dbReference type="InterPro" id="IPR014743">
    <property type="entry name" value="Cl-channel_core"/>
</dbReference>
<proteinExistence type="predicted"/>
<keyword evidence="5" id="KW-0175">Coiled coil</keyword>
<dbReference type="InterPro" id="IPR001807">
    <property type="entry name" value="ClC"/>
</dbReference>
<keyword evidence="4 6" id="KW-0472">Membrane</keyword>
<dbReference type="PRINTS" id="PR00762">
    <property type="entry name" value="CLCHANNEL"/>
</dbReference>
<reference evidence="7" key="1">
    <citation type="submission" date="2016-10" db="EMBL/GenBank/DDBJ databases">
        <authorList>
            <person name="de Groot N.N."/>
        </authorList>
    </citation>
    <scope>NUCLEOTIDE SEQUENCE</scope>
</reference>
<feature type="transmembrane region" description="Helical" evidence="6">
    <location>
        <begin position="385"/>
        <end position="406"/>
    </location>
</feature>
<dbReference type="Gene3D" id="1.10.3080.10">
    <property type="entry name" value="Clc chloride channel"/>
    <property type="match status" value="1"/>
</dbReference>